<dbReference type="Proteomes" id="UP000411588">
    <property type="component" value="Unassembled WGS sequence"/>
</dbReference>
<dbReference type="PIRSF" id="PIRSF001235">
    <property type="entry name" value="Amidase_carbamoylase"/>
    <property type="match status" value="1"/>
</dbReference>
<keyword evidence="5 11" id="KW-0378">Hydrolase</keyword>
<dbReference type="EMBL" id="LK932994">
    <property type="protein sequence ID" value="CDT17223.1"/>
    <property type="molecule type" value="Genomic_DNA"/>
</dbReference>
<dbReference type="Proteomes" id="UP000372533">
    <property type="component" value="Unassembled WGS sequence"/>
</dbReference>
<evidence type="ECO:0000313" key="9">
    <source>
        <dbReference type="EMBL" id="CDS88059.1"/>
    </source>
</evidence>
<feature type="domain" description="Peptidase M20 dimerisation" evidence="8">
    <location>
        <begin position="208"/>
        <end position="306"/>
    </location>
</feature>
<evidence type="ECO:0000313" key="17">
    <source>
        <dbReference type="Proteomes" id="UP000372533"/>
    </source>
</evidence>
<comment type="subunit">
    <text evidence="3">Homodimer.</text>
</comment>
<evidence type="ECO:0000256" key="7">
    <source>
        <dbReference type="PIRSR" id="PIRSR001235-1"/>
    </source>
</evidence>
<evidence type="ECO:0000313" key="11">
    <source>
        <dbReference type="EMBL" id="CDT17223.1"/>
    </source>
</evidence>
<organism evidence="11">
    <name type="scientific">Clostridioides difficile</name>
    <name type="common">Peptoclostridium difficile</name>
    <dbReference type="NCBI Taxonomy" id="1496"/>
    <lineage>
        <taxon>Bacteria</taxon>
        <taxon>Bacillati</taxon>
        <taxon>Bacillota</taxon>
        <taxon>Clostridia</taxon>
        <taxon>Peptostreptococcales</taxon>
        <taxon>Peptostreptococcaceae</taxon>
        <taxon>Clostridioides</taxon>
    </lineage>
</organism>
<dbReference type="EMBL" id="FUPS01000002">
    <property type="protein sequence ID" value="SJR93915.1"/>
    <property type="molecule type" value="Genomic_DNA"/>
</dbReference>
<evidence type="ECO:0000259" key="8">
    <source>
        <dbReference type="Pfam" id="PF07687"/>
    </source>
</evidence>
<dbReference type="CDD" id="cd03884">
    <property type="entry name" value="M20_bAS"/>
    <property type="match status" value="1"/>
</dbReference>
<name>A0A069AUM8_CLODI</name>
<evidence type="ECO:0000256" key="4">
    <source>
        <dbReference type="ARBA" id="ARBA00022723"/>
    </source>
</evidence>
<dbReference type="InterPro" id="IPR010158">
    <property type="entry name" value="Amidase_Cbmase"/>
</dbReference>
<gene>
    <name evidence="13" type="primary">hyuC</name>
    <name evidence="11" type="ORF">BN1095_330392</name>
    <name evidence="9" type="ORF">BN1096_630173</name>
    <name evidence="10" type="ORF">BN1097_640036</name>
    <name evidence="12" type="ORF">KRM00_004006</name>
    <name evidence="15" type="ORF">SAMEA1402366_00830</name>
    <name evidence="14" type="ORF">SAMEA1402399_01082</name>
    <name evidence="13" type="ORF">SAMEA3375112_00754</name>
</gene>
<dbReference type="InterPro" id="IPR002933">
    <property type="entry name" value="Peptidase_M20"/>
</dbReference>
<dbReference type="EC" id="3.5.1.87" evidence="11"/>
<comment type="similarity">
    <text evidence="2">Belongs to the peptidase M20 family.</text>
</comment>
<feature type="binding site" evidence="7">
    <location>
        <position position="88"/>
    </location>
    <ligand>
        <name>Zn(2+)</name>
        <dbReference type="ChEBI" id="CHEBI:29105"/>
        <label>2</label>
    </ligand>
</feature>
<dbReference type="InterPro" id="IPR036264">
    <property type="entry name" value="Bact_exopeptidase_dim_dom"/>
</dbReference>
<dbReference type="RefSeq" id="WP_009893396.1">
    <property type="nucleotide sequence ID" value="NZ_AP031492.1"/>
</dbReference>
<dbReference type="GO" id="GO:0046872">
    <property type="term" value="F:metal ion binding"/>
    <property type="evidence" value="ECO:0007669"/>
    <property type="project" value="UniProtKB-KW"/>
</dbReference>
<evidence type="ECO:0000313" key="16">
    <source>
        <dbReference type="Proteomes" id="UP000189137"/>
    </source>
</evidence>
<dbReference type="EMBL" id="LK932403">
    <property type="protein sequence ID" value="CDS88186.1"/>
    <property type="molecule type" value="Genomic_DNA"/>
</dbReference>
<comment type="cofactor">
    <cofactor evidence="1">
        <name>Mn(2+)</name>
        <dbReference type="ChEBI" id="CHEBI:29035"/>
    </cofactor>
</comment>
<accession>A0A069AUM8</accession>
<reference evidence="12" key="4">
    <citation type="submission" date="2021-06" db="EMBL/GenBank/DDBJ databases">
        <authorList>
            <consortium name="NCBI Pathogen Detection Project"/>
        </authorList>
    </citation>
    <scope>NUCLEOTIDE SEQUENCE</scope>
    <source>
        <strain evidence="12">HN1000</strain>
    </source>
</reference>
<dbReference type="Proteomes" id="UP000189137">
    <property type="component" value="Unassembled WGS sequence"/>
</dbReference>
<reference evidence="13 16" key="2">
    <citation type="submission" date="2017-02" db="EMBL/GenBank/DDBJ databases">
        <authorList>
            <consortium name="Pathogen Informatics"/>
        </authorList>
    </citation>
    <scope>NUCLEOTIDE SEQUENCE [LARGE SCALE GENOMIC DNA]</scope>
    <source>
        <strain evidence="14">Clo34</strain>
        <strain evidence="18">clo34</strain>
        <strain evidence="15">Tl291</strain>
        <strain evidence="17">tl291</strain>
        <strain evidence="13 16">VRECD0157</strain>
    </source>
</reference>
<dbReference type="Gene3D" id="3.40.630.10">
    <property type="entry name" value="Zn peptidases"/>
    <property type="match status" value="1"/>
</dbReference>
<dbReference type="EMBL" id="LK932517">
    <property type="protein sequence ID" value="CDS88059.1"/>
    <property type="molecule type" value="Genomic_DNA"/>
</dbReference>
<dbReference type="GO" id="GO:0050538">
    <property type="term" value="F:N-carbamoyl-L-amino-acid hydrolase activity"/>
    <property type="evidence" value="ECO:0007669"/>
    <property type="project" value="UniProtKB-EC"/>
</dbReference>
<reference evidence="12" key="3">
    <citation type="journal article" date="2018" name="Genome Biol.">
        <title>SKESA: strategic k-mer extension for scrupulous assemblies.</title>
        <authorList>
            <person name="Souvorov A."/>
            <person name="Agarwala R."/>
            <person name="Lipman D.J."/>
        </authorList>
    </citation>
    <scope>NUCLEOTIDE SEQUENCE</scope>
    <source>
        <strain evidence="12">HN1000</strain>
    </source>
</reference>
<sequence>MLGKKCMDYLQTLGKISSTTNGLTRLILTQEHKKSIDLISSWMEGLNLDIEIDDIGNVIGTYKSSFPNAPTLVVASHQDSVKCGGIFDGMLGIIVPLVGLEEAKHNNRSYPFNIKLIAFAEEEGTRFETSLMGSKVFAGTFKEELLKSVDENGITLEEAVTKFGFNTKNLTNLHPRKDVDAYLEFHIEQGPVLENESLPAGIVSSITGFKSFKISVNGKSGHAGTLPMNMRLDAGCCACECVLAIEKVAKTTADLVATVGKMNFYPSSSNVVPERAEFTLDVRSCSQEILDNSVEKIFNEISHICENRKLNYTSELAFENVPVPCSNKITKIIEKSFIDLNLNPFYIYSGAGHDAQEMDNITDIGMVFIRCAGGVSHNPNESVSVDDLDTAVKIFLKILDNLDLK</sequence>
<dbReference type="EMBL" id="DAEPXK010000083">
    <property type="protein sequence ID" value="HBH1544455.1"/>
    <property type="molecule type" value="Genomic_DNA"/>
</dbReference>
<dbReference type="SUPFAM" id="SSF53187">
    <property type="entry name" value="Zn-dependent exopeptidases"/>
    <property type="match status" value="1"/>
</dbReference>
<keyword evidence="7" id="KW-0862">Zinc</keyword>
<protein>
    <submittedName>
        <fullName evidence="13">Allantoate amidohydrolase</fullName>
    </submittedName>
    <submittedName>
        <fullName evidence="12">M20 family metallo-hydrolase</fullName>
    </submittedName>
    <submittedName>
        <fullName evidence="11">N-carbamoyl-L-amino acid hydrolase</fullName>
        <ecNumber evidence="11">3.5.1.87</ecNumber>
    </submittedName>
</protein>
<evidence type="ECO:0000313" key="15">
    <source>
        <dbReference type="EMBL" id="VHX97960.1"/>
    </source>
</evidence>
<comment type="cofactor">
    <cofactor evidence="7">
        <name>Zn(2+)</name>
        <dbReference type="ChEBI" id="CHEBI:29105"/>
    </cofactor>
    <text evidence="7">Binds 2 Zn(2+) ions per subunit.</text>
</comment>
<dbReference type="NCBIfam" id="TIGR01879">
    <property type="entry name" value="hydantase"/>
    <property type="match status" value="1"/>
</dbReference>
<evidence type="ECO:0000256" key="1">
    <source>
        <dbReference type="ARBA" id="ARBA00001936"/>
    </source>
</evidence>
<keyword evidence="6" id="KW-0464">Manganese</keyword>
<reference evidence="11" key="1">
    <citation type="submission" date="2014-07" db="EMBL/GenBank/DDBJ databases">
        <authorList>
            <person name="Monot Marc"/>
        </authorList>
    </citation>
    <scope>NUCLEOTIDE SEQUENCE</scope>
    <source>
        <strain evidence="11">7032989</strain>
        <strain evidence="10">7032994</strain>
    </source>
</reference>
<evidence type="ECO:0000313" key="12">
    <source>
        <dbReference type="EMBL" id="HBH1544455.1"/>
    </source>
</evidence>
<dbReference type="SUPFAM" id="SSF55031">
    <property type="entry name" value="Bacterial exopeptidase dimerisation domain"/>
    <property type="match status" value="1"/>
</dbReference>
<feature type="binding site" evidence="7">
    <location>
        <position position="88"/>
    </location>
    <ligand>
        <name>Zn(2+)</name>
        <dbReference type="ChEBI" id="CHEBI:29105"/>
        <label>1</label>
    </ligand>
</feature>
<dbReference type="EMBL" id="CAADAN010000003">
    <property type="protein sequence ID" value="VFD30546.1"/>
    <property type="molecule type" value="Genomic_DNA"/>
</dbReference>
<feature type="binding site" evidence="7">
    <location>
        <position position="123"/>
    </location>
    <ligand>
        <name>Zn(2+)</name>
        <dbReference type="ChEBI" id="CHEBI:29105"/>
        <label>2</label>
    </ligand>
</feature>
<dbReference type="Pfam" id="PF01546">
    <property type="entry name" value="Peptidase_M20"/>
    <property type="match status" value="1"/>
</dbReference>
<evidence type="ECO:0000256" key="5">
    <source>
        <dbReference type="ARBA" id="ARBA00022801"/>
    </source>
</evidence>
<dbReference type="Proteomes" id="UP000878956">
    <property type="component" value="Unassembled WGS sequence"/>
</dbReference>
<evidence type="ECO:0000256" key="3">
    <source>
        <dbReference type="ARBA" id="ARBA00011738"/>
    </source>
</evidence>
<dbReference type="Pfam" id="PF07687">
    <property type="entry name" value="M20_dimer"/>
    <property type="match status" value="1"/>
</dbReference>
<dbReference type="PANTHER" id="PTHR32494">
    <property type="entry name" value="ALLANTOATE DEIMINASE-RELATED"/>
    <property type="match status" value="1"/>
</dbReference>
<feature type="binding site" evidence="7">
    <location>
        <position position="77"/>
    </location>
    <ligand>
        <name>Zn(2+)</name>
        <dbReference type="ChEBI" id="CHEBI:29105"/>
        <label>1</label>
    </ligand>
</feature>
<evidence type="ECO:0000313" key="13">
    <source>
        <dbReference type="EMBL" id="SJR93915.1"/>
    </source>
</evidence>
<dbReference type="PANTHER" id="PTHR32494:SF19">
    <property type="entry name" value="ALLANTOATE DEIMINASE-RELATED"/>
    <property type="match status" value="1"/>
</dbReference>
<feature type="binding site" evidence="7">
    <location>
        <position position="377"/>
    </location>
    <ligand>
        <name>Zn(2+)</name>
        <dbReference type="ChEBI" id="CHEBI:29105"/>
        <label>2</label>
    </ligand>
</feature>
<dbReference type="GO" id="GO:0016813">
    <property type="term" value="F:hydrolase activity, acting on carbon-nitrogen (but not peptide) bonds, in linear amidines"/>
    <property type="evidence" value="ECO:0007669"/>
    <property type="project" value="InterPro"/>
</dbReference>
<evidence type="ECO:0000313" key="14">
    <source>
        <dbReference type="EMBL" id="VFD30546.1"/>
    </source>
</evidence>
<dbReference type="EMBL" id="CAAJVP010000003">
    <property type="protein sequence ID" value="VHX97960.1"/>
    <property type="molecule type" value="Genomic_DNA"/>
</dbReference>
<dbReference type="InterPro" id="IPR011650">
    <property type="entry name" value="Peptidase_M20_dimer"/>
</dbReference>
<evidence type="ECO:0000313" key="10">
    <source>
        <dbReference type="EMBL" id="CDS88186.1"/>
    </source>
</evidence>
<dbReference type="PATRIC" id="fig|1496.854.peg.2640"/>
<feature type="binding site" evidence="7">
    <location>
        <position position="186"/>
    </location>
    <ligand>
        <name>Zn(2+)</name>
        <dbReference type="ChEBI" id="CHEBI:29105"/>
        <label>1</label>
    </ligand>
</feature>
<evidence type="ECO:0000256" key="6">
    <source>
        <dbReference type="ARBA" id="ARBA00023211"/>
    </source>
</evidence>
<evidence type="ECO:0000313" key="18">
    <source>
        <dbReference type="Proteomes" id="UP000411588"/>
    </source>
</evidence>
<dbReference type="AlphaFoldDB" id="A0A069AUM8"/>
<evidence type="ECO:0000256" key="2">
    <source>
        <dbReference type="ARBA" id="ARBA00006153"/>
    </source>
</evidence>
<proteinExistence type="inferred from homology"/>
<dbReference type="Gene3D" id="3.30.70.360">
    <property type="match status" value="1"/>
</dbReference>
<keyword evidence="4 7" id="KW-0479">Metal-binding</keyword>